<dbReference type="PROSITE" id="PS51352">
    <property type="entry name" value="THIOREDOXIN_2"/>
    <property type="match status" value="1"/>
</dbReference>
<comment type="caution">
    <text evidence="2">The sequence shown here is derived from an EMBL/GenBank/DDBJ whole genome shotgun (WGS) entry which is preliminary data.</text>
</comment>
<dbReference type="Gene3D" id="3.40.30.10">
    <property type="entry name" value="Glutaredoxin"/>
    <property type="match status" value="1"/>
</dbReference>
<gene>
    <name evidence="2" type="ORF">VT50_0217060</name>
</gene>
<accession>A0A1V4D477</accession>
<protein>
    <recommendedName>
        <fullName evidence="1">Thioredoxin domain-containing protein</fullName>
    </recommendedName>
</protein>
<evidence type="ECO:0000313" key="3">
    <source>
        <dbReference type="Proteomes" id="UP000033615"/>
    </source>
</evidence>
<dbReference type="EMBL" id="LAKD02000041">
    <property type="protein sequence ID" value="OPF79076.1"/>
    <property type="molecule type" value="Genomic_DNA"/>
</dbReference>
<dbReference type="SUPFAM" id="SSF52833">
    <property type="entry name" value="Thioredoxin-like"/>
    <property type="match status" value="1"/>
</dbReference>
<dbReference type="InterPro" id="IPR036249">
    <property type="entry name" value="Thioredoxin-like_sf"/>
</dbReference>
<proteinExistence type="predicted"/>
<organism evidence="2 3">
    <name type="scientific">Streptomyces antioxidans</name>
    <dbReference type="NCBI Taxonomy" id="1507734"/>
    <lineage>
        <taxon>Bacteria</taxon>
        <taxon>Bacillati</taxon>
        <taxon>Actinomycetota</taxon>
        <taxon>Actinomycetes</taxon>
        <taxon>Kitasatosporales</taxon>
        <taxon>Streptomycetaceae</taxon>
        <taxon>Streptomyces</taxon>
    </lineage>
</organism>
<feature type="domain" description="Thioredoxin" evidence="1">
    <location>
        <begin position="49"/>
        <end position="189"/>
    </location>
</feature>
<sequence length="195" mass="20876">MTTVLAFLAALFAALSLALSLAVALRVKKILDPLIEEGVTKSQDRPQPIRPGVRVPDAGILTDHKGETFRFPAADTTGLWLLTFLSAGCPGCKQQLPTFKKWVTSLGVSPDRVIIMVSGEPEGAELYRTELGELARITQADPSSTLAEDIGAEVWPTYLVVSEGTVQFSEISASRLAATQIRLVEDPESEAALVG</sequence>
<evidence type="ECO:0000259" key="1">
    <source>
        <dbReference type="PROSITE" id="PS51352"/>
    </source>
</evidence>
<reference evidence="2" key="1">
    <citation type="submission" date="2016-12" db="EMBL/GenBank/DDBJ databases">
        <title>Genome sequence of Streptomyces antioxidans MUSC 164.</title>
        <authorList>
            <person name="Lee L.-H."/>
            <person name="Ser H.-L."/>
        </authorList>
    </citation>
    <scope>NUCLEOTIDE SEQUENCE [LARGE SCALE GENOMIC DNA]</scope>
    <source>
        <strain evidence="2">MUSC 164</strain>
    </source>
</reference>
<dbReference type="Proteomes" id="UP000033615">
    <property type="component" value="Unassembled WGS sequence"/>
</dbReference>
<dbReference type="RefSeq" id="WP_046086117.1">
    <property type="nucleotide sequence ID" value="NZ_LAKD02000041.1"/>
</dbReference>
<dbReference type="InterPro" id="IPR013766">
    <property type="entry name" value="Thioredoxin_domain"/>
</dbReference>
<dbReference type="AlphaFoldDB" id="A0A1V4D477"/>
<dbReference type="OrthoDB" id="4245934at2"/>
<name>A0A1V4D477_9ACTN</name>
<evidence type="ECO:0000313" key="2">
    <source>
        <dbReference type="EMBL" id="OPF79076.1"/>
    </source>
</evidence>
<keyword evidence="3" id="KW-1185">Reference proteome</keyword>